<protein>
    <submittedName>
        <fullName evidence="2">Uncharacterized protein</fullName>
    </submittedName>
</protein>
<gene>
    <name evidence="2" type="ORF">E4U91_31110</name>
</gene>
<name>A0A4U5WTE0_STRLS</name>
<evidence type="ECO:0000313" key="3">
    <source>
        <dbReference type="Proteomes" id="UP000305929"/>
    </source>
</evidence>
<dbReference type="Proteomes" id="UP000305929">
    <property type="component" value="Unassembled WGS sequence"/>
</dbReference>
<comment type="caution">
    <text evidence="2">The sequence shown here is derived from an EMBL/GenBank/DDBJ whole genome shotgun (WGS) entry which is preliminary data.</text>
</comment>
<evidence type="ECO:0000313" key="2">
    <source>
        <dbReference type="EMBL" id="TKT04056.1"/>
    </source>
</evidence>
<dbReference type="AlphaFoldDB" id="A0A4U5WTE0"/>
<keyword evidence="3" id="KW-1185">Reference proteome</keyword>
<reference evidence="2 3" key="1">
    <citation type="submission" date="2019-04" db="EMBL/GenBank/DDBJ databases">
        <title>Streptomyces lasaliensis sp. nov., an Actinomycete isolated from soil which produces the polyether antibiotic lasalocid.</title>
        <authorList>
            <person name="Erwin G."/>
            <person name="Haber C."/>
        </authorList>
    </citation>
    <scope>NUCLEOTIDE SEQUENCE [LARGE SCALE GENOMIC DNA]</scope>
    <source>
        <strain evidence="2 3">X-537</strain>
    </source>
</reference>
<organism evidence="2 3">
    <name type="scientific">Streptomyces lasalocidi</name>
    <name type="common">Streptomyces lasaliensis</name>
    <dbReference type="NCBI Taxonomy" id="324833"/>
    <lineage>
        <taxon>Bacteria</taxon>
        <taxon>Bacillati</taxon>
        <taxon>Actinomycetota</taxon>
        <taxon>Actinomycetes</taxon>
        <taxon>Kitasatosporales</taxon>
        <taxon>Streptomycetaceae</taxon>
        <taxon>Streptomyces</taxon>
    </lineage>
</organism>
<evidence type="ECO:0000256" key="1">
    <source>
        <dbReference type="SAM" id="MobiDB-lite"/>
    </source>
</evidence>
<feature type="region of interest" description="Disordered" evidence="1">
    <location>
        <begin position="1"/>
        <end position="45"/>
    </location>
</feature>
<proteinExistence type="predicted"/>
<dbReference type="EMBL" id="SZNQ01000001">
    <property type="protein sequence ID" value="TKT04056.1"/>
    <property type="molecule type" value="Genomic_DNA"/>
</dbReference>
<dbReference type="OrthoDB" id="7059309at2"/>
<sequence>MRVHASHRPASSPPARQCVQPRPGGAAPPPVLTRHTRPPALQPAKTAPGVFITVPLAWDLIGTLSLPLGVVRHVGSTVIVGVNGPRLLRERAWAHNLPKDIS</sequence>
<accession>A0A4U5WTE0</accession>